<accession>A0A0P9F8T3</accession>
<organism evidence="3 4">
    <name type="scientific">Rhodotorula graminis (strain WP1)</name>
    <dbReference type="NCBI Taxonomy" id="578459"/>
    <lineage>
        <taxon>Eukaryota</taxon>
        <taxon>Fungi</taxon>
        <taxon>Dikarya</taxon>
        <taxon>Basidiomycota</taxon>
        <taxon>Pucciniomycotina</taxon>
        <taxon>Microbotryomycetes</taxon>
        <taxon>Sporidiobolales</taxon>
        <taxon>Sporidiobolaceae</taxon>
        <taxon>Rhodotorula</taxon>
    </lineage>
</organism>
<dbReference type="Proteomes" id="UP000053890">
    <property type="component" value="Unassembled WGS sequence"/>
</dbReference>
<dbReference type="AlphaFoldDB" id="A0A0P9F8T3"/>
<dbReference type="GO" id="GO:0008142">
    <property type="term" value="F:oxysterol binding"/>
    <property type="evidence" value="ECO:0007669"/>
    <property type="project" value="TreeGrafter"/>
</dbReference>
<dbReference type="EMBL" id="KQ474089">
    <property type="protein sequence ID" value="KPV72057.1"/>
    <property type="molecule type" value="Genomic_DNA"/>
</dbReference>
<dbReference type="PANTHER" id="PTHR10972:SF184">
    <property type="entry name" value="OXYSTEROL-BINDING PROTEIN HOMOLOG 4-RELATED"/>
    <property type="match status" value="1"/>
</dbReference>
<name>A0A0P9F8T3_RHOGW</name>
<reference evidence="3 4" key="1">
    <citation type="journal article" date="2015" name="Front. Microbiol.">
        <title>Genome sequence of the plant growth promoting endophytic yeast Rhodotorula graminis WP1.</title>
        <authorList>
            <person name="Firrincieli A."/>
            <person name="Otillar R."/>
            <person name="Salamov A."/>
            <person name="Schmutz J."/>
            <person name="Khan Z."/>
            <person name="Redman R.S."/>
            <person name="Fleck N.D."/>
            <person name="Lindquist E."/>
            <person name="Grigoriev I.V."/>
            <person name="Doty S.L."/>
        </authorList>
    </citation>
    <scope>NUCLEOTIDE SEQUENCE [LARGE SCALE GENOMIC DNA]</scope>
    <source>
        <strain evidence="3 4">WP1</strain>
    </source>
</reference>
<evidence type="ECO:0000256" key="2">
    <source>
        <dbReference type="RuleBase" id="RU003844"/>
    </source>
</evidence>
<feature type="non-terminal residue" evidence="3">
    <location>
        <position position="1"/>
    </location>
</feature>
<dbReference type="OrthoDB" id="14833at2759"/>
<gene>
    <name evidence="3" type="ORF">RHOBADRAFT_39804</name>
</gene>
<comment type="similarity">
    <text evidence="1 2">Belongs to the OSBP family.</text>
</comment>
<dbReference type="Gene3D" id="6.10.250.1430">
    <property type="match status" value="1"/>
</dbReference>
<dbReference type="GeneID" id="28974108"/>
<sequence length="380" mass="41760">MSDDASALPPAQKAGWTSFLKSLAGATGDLSSLTAPSWILAPFSLTEFPSYWGEPKDMFAAIADGKTPEERQLLVTRWFLSTLSGQFTRREKETGSEKKPFNPFLGEQFLGSWDNGELVLNVEQVSHHPPITAYSLENKKKGISLEGNCAQKTSFSARMISVKQVGHGLLRVKLADGTTETYLITLPKLKIEGLWTGKPYVELTETSYIQGSHGLTSTIKYAGAGWVSGTAHSHTTTVTAGPGGHTLYTLTGTWTGETKFHKPSKDGKEGQVFLDASADGMREKVTVRPIAEQNEFESRRAWKQVADGILSGDYDAASQAKSALENAERQRRKDEQASGATFELRLFDKVPNDPEYKRLAHALKFKPDDEDSWKLKAPAQ</sequence>
<evidence type="ECO:0000313" key="4">
    <source>
        <dbReference type="Proteomes" id="UP000053890"/>
    </source>
</evidence>
<dbReference type="PANTHER" id="PTHR10972">
    <property type="entry name" value="OXYSTEROL-BINDING PROTEIN-RELATED"/>
    <property type="match status" value="1"/>
</dbReference>
<proteinExistence type="inferred from homology"/>
<evidence type="ECO:0000256" key="1">
    <source>
        <dbReference type="ARBA" id="ARBA00008842"/>
    </source>
</evidence>
<protein>
    <recommendedName>
        <fullName evidence="5">Oxysterol binding protein</fullName>
    </recommendedName>
</protein>
<evidence type="ECO:0008006" key="5">
    <source>
        <dbReference type="Google" id="ProtNLM"/>
    </source>
</evidence>
<dbReference type="InterPro" id="IPR018494">
    <property type="entry name" value="Oxysterol-bd_CS"/>
</dbReference>
<dbReference type="Pfam" id="PF01237">
    <property type="entry name" value="Oxysterol_BP"/>
    <property type="match status" value="1"/>
</dbReference>
<dbReference type="RefSeq" id="XP_018268106.1">
    <property type="nucleotide sequence ID" value="XM_018413659.1"/>
</dbReference>
<dbReference type="PROSITE" id="PS01013">
    <property type="entry name" value="OSBP"/>
    <property type="match status" value="1"/>
</dbReference>
<dbReference type="Gene3D" id="3.30.70.3490">
    <property type="match status" value="1"/>
</dbReference>
<dbReference type="InterPro" id="IPR000648">
    <property type="entry name" value="Oxysterol-bd"/>
</dbReference>
<dbReference type="GO" id="GO:0005829">
    <property type="term" value="C:cytosol"/>
    <property type="evidence" value="ECO:0007669"/>
    <property type="project" value="TreeGrafter"/>
</dbReference>
<keyword evidence="4" id="KW-1185">Reference proteome</keyword>
<dbReference type="STRING" id="578459.A0A0P9F8T3"/>
<dbReference type="InterPro" id="IPR037239">
    <property type="entry name" value="OSBP_sf"/>
</dbReference>
<dbReference type="Gene3D" id="2.40.160.120">
    <property type="match status" value="1"/>
</dbReference>
<dbReference type="Gene3D" id="1.10.287.2720">
    <property type="match status" value="1"/>
</dbReference>
<dbReference type="SUPFAM" id="SSF144000">
    <property type="entry name" value="Oxysterol-binding protein-like"/>
    <property type="match status" value="1"/>
</dbReference>
<dbReference type="GO" id="GO:0016020">
    <property type="term" value="C:membrane"/>
    <property type="evidence" value="ECO:0007669"/>
    <property type="project" value="TreeGrafter"/>
</dbReference>
<evidence type="ECO:0000313" key="3">
    <source>
        <dbReference type="EMBL" id="KPV72057.1"/>
    </source>
</evidence>
<dbReference type="OMA" id="SSYWTEH"/>